<dbReference type="RefSeq" id="WP_068772160.1">
    <property type="nucleotide sequence ID" value="NZ_CP109796.1"/>
</dbReference>
<evidence type="ECO:0000256" key="1">
    <source>
        <dbReference type="ARBA" id="ARBA00022490"/>
    </source>
</evidence>
<dbReference type="InterPro" id="IPR013448">
    <property type="entry name" value="L-rhamnose_mutarotase"/>
</dbReference>
<dbReference type="STRING" id="1184151.AW736_20430"/>
<keyword evidence="1" id="KW-0963">Cytoplasm</keyword>
<keyword evidence="3" id="KW-0119">Carbohydrate metabolism</keyword>
<dbReference type="GO" id="GO:0005737">
    <property type="term" value="C:cytoplasm"/>
    <property type="evidence" value="ECO:0007669"/>
    <property type="project" value="InterPro"/>
</dbReference>
<dbReference type="NCBIfam" id="TIGR02625">
    <property type="entry name" value="YiiL_rotase"/>
    <property type="match status" value="1"/>
</dbReference>
<name>A0A178IF85_9BACT</name>
<keyword evidence="2" id="KW-0413">Isomerase</keyword>
<proteinExistence type="inferred from homology"/>
<dbReference type="EMBL" id="LRRQ01000156">
    <property type="protein sequence ID" value="OAM87827.1"/>
    <property type="molecule type" value="Genomic_DNA"/>
</dbReference>
<sequence length="104" mass="12208">MIRKAFLMSVNPGKEAEYQRRHSPIWADLAAELKSHGSHNYSIFLDEKTHQLFGYVEIESEERWAAVAQTDACRRWWKFMGDIMPSNPDNSPVSRDLREVFHLE</sequence>
<dbReference type="PANTHER" id="PTHR34389:SF2">
    <property type="entry name" value="L-RHAMNOSE MUTAROTASE"/>
    <property type="match status" value="1"/>
</dbReference>
<dbReference type="Pfam" id="PF05336">
    <property type="entry name" value="rhaM"/>
    <property type="match status" value="1"/>
</dbReference>
<dbReference type="PANTHER" id="PTHR34389">
    <property type="entry name" value="L-RHAMNOSE MUTAROTASE"/>
    <property type="match status" value="1"/>
</dbReference>
<protein>
    <recommendedName>
        <fullName evidence="5">L-rhamnose mutarotase</fullName>
        <ecNumber evidence="5">5.1.3.32</ecNumber>
    </recommendedName>
</protein>
<dbReference type="SUPFAM" id="SSF54909">
    <property type="entry name" value="Dimeric alpha+beta barrel"/>
    <property type="match status" value="1"/>
</dbReference>
<evidence type="ECO:0000256" key="5">
    <source>
        <dbReference type="NCBIfam" id="TIGR02625"/>
    </source>
</evidence>
<evidence type="ECO:0000313" key="6">
    <source>
        <dbReference type="EMBL" id="OAM87827.1"/>
    </source>
</evidence>
<dbReference type="GO" id="GO:0019301">
    <property type="term" value="P:rhamnose catabolic process"/>
    <property type="evidence" value="ECO:0007669"/>
    <property type="project" value="UniProtKB-UniRule"/>
</dbReference>
<dbReference type="OrthoDB" id="9799608at2"/>
<dbReference type="HAMAP" id="MF_01663">
    <property type="entry name" value="L_rham_rotase"/>
    <property type="match status" value="1"/>
</dbReference>
<dbReference type="InterPro" id="IPR011008">
    <property type="entry name" value="Dimeric_a/b-barrel"/>
</dbReference>
<reference evidence="6 7" key="1">
    <citation type="submission" date="2016-01" db="EMBL/GenBank/DDBJ databases">
        <title>High potential of lignocellulose degradation of a new Verrucomicrobia species.</title>
        <authorList>
            <person name="Wang Y."/>
            <person name="Shi Y."/>
            <person name="Qiu Z."/>
            <person name="Liu S."/>
            <person name="Yang H."/>
        </authorList>
    </citation>
    <scope>NUCLEOTIDE SEQUENCE [LARGE SCALE GENOMIC DNA]</scope>
    <source>
        <strain evidence="6 7">TSB47</strain>
    </source>
</reference>
<keyword evidence="4" id="KW-0684">Rhamnose metabolism</keyword>
<dbReference type="Proteomes" id="UP000078486">
    <property type="component" value="Unassembled WGS sequence"/>
</dbReference>
<evidence type="ECO:0000313" key="7">
    <source>
        <dbReference type="Proteomes" id="UP000078486"/>
    </source>
</evidence>
<dbReference type="Gene3D" id="3.30.70.100">
    <property type="match status" value="1"/>
</dbReference>
<comment type="caution">
    <text evidence="6">The sequence shown here is derived from an EMBL/GenBank/DDBJ whole genome shotgun (WGS) entry which is preliminary data.</text>
</comment>
<organism evidence="6 7">
    <name type="scientific">Termitidicoccus mucosus</name>
    <dbReference type="NCBI Taxonomy" id="1184151"/>
    <lineage>
        <taxon>Bacteria</taxon>
        <taxon>Pseudomonadati</taxon>
        <taxon>Verrucomicrobiota</taxon>
        <taxon>Opitutia</taxon>
        <taxon>Opitutales</taxon>
        <taxon>Opitutaceae</taxon>
        <taxon>Termitidicoccus</taxon>
    </lineage>
</organism>
<gene>
    <name evidence="6" type="ORF">AW736_20430</name>
</gene>
<evidence type="ECO:0000256" key="2">
    <source>
        <dbReference type="ARBA" id="ARBA00023235"/>
    </source>
</evidence>
<evidence type="ECO:0000256" key="4">
    <source>
        <dbReference type="ARBA" id="ARBA00023308"/>
    </source>
</evidence>
<accession>A0A178IF85</accession>
<keyword evidence="7" id="KW-1185">Reference proteome</keyword>
<dbReference type="GO" id="GO:0062192">
    <property type="term" value="F:L-rhamnose mutarotase activity"/>
    <property type="evidence" value="ECO:0007669"/>
    <property type="project" value="UniProtKB-UniRule"/>
</dbReference>
<evidence type="ECO:0000256" key="3">
    <source>
        <dbReference type="ARBA" id="ARBA00023277"/>
    </source>
</evidence>
<dbReference type="InterPro" id="IPR008000">
    <property type="entry name" value="Rham/fucose_mutarotase"/>
</dbReference>
<dbReference type="AlphaFoldDB" id="A0A178IF85"/>
<dbReference type="EC" id="5.1.3.32" evidence="5"/>